<dbReference type="PANTHER" id="PTHR45642:SF35">
    <property type="entry name" value="GDSL ESTERASE_LIPASE APG"/>
    <property type="match status" value="1"/>
</dbReference>
<dbReference type="GO" id="GO:0048046">
    <property type="term" value="C:apoplast"/>
    <property type="evidence" value="ECO:0007669"/>
    <property type="project" value="TreeGrafter"/>
</dbReference>
<dbReference type="AlphaFoldDB" id="S8CW83"/>
<dbReference type="EMBL" id="AUSU01001411">
    <property type="protein sequence ID" value="EPS71085.1"/>
    <property type="molecule type" value="Genomic_DNA"/>
</dbReference>
<organism evidence="2 3">
    <name type="scientific">Genlisea aurea</name>
    <dbReference type="NCBI Taxonomy" id="192259"/>
    <lineage>
        <taxon>Eukaryota</taxon>
        <taxon>Viridiplantae</taxon>
        <taxon>Streptophyta</taxon>
        <taxon>Embryophyta</taxon>
        <taxon>Tracheophyta</taxon>
        <taxon>Spermatophyta</taxon>
        <taxon>Magnoliopsida</taxon>
        <taxon>eudicotyledons</taxon>
        <taxon>Gunneridae</taxon>
        <taxon>Pentapetalae</taxon>
        <taxon>asterids</taxon>
        <taxon>lamiids</taxon>
        <taxon>Lamiales</taxon>
        <taxon>Lentibulariaceae</taxon>
        <taxon>Genlisea</taxon>
    </lineage>
</organism>
<dbReference type="Gene3D" id="3.40.50.1110">
    <property type="entry name" value="SGNH hydrolase"/>
    <property type="match status" value="1"/>
</dbReference>
<dbReference type="PANTHER" id="PTHR45642">
    <property type="entry name" value="GDSL ESTERASE/LIPASE EXL3"/>
    <property type="match status" value="1"/>
</dbReference>
<gene>
    <name evidence="2" type="ORF">M569_03672</name>
</gene>
<protein>
    <recommendedName>
        <fullName evidence="4">GDSL esterase/lipase APG</fullName>
    </recommendedName>
</protein>
<dbReference type="Proteomes" id="UP000015453">
    <property type="component" value="Unassembled WGS sequence"/>
</dbReference>
<name>S8CW83_9LAMI</name>
<dbReference type="InterPro" id="IPR036514">
    <property type="entry name" value="SGNH_hydro_sf"/>
</dbReference>
<comment type="similarity">
    <text evidence="1">Belongs to the 'GDSL' lipolytic enzyme family.</text>
</comment>
<evidence type="ECO:0000256" key="1">
    <source>
        <dbReference type="ARBA" id="ARBA00008668"/>
    </source>
</evidence>
<dbReference type="InterPro" id="IPR050592">
    <property type="entry name" value="GDSL_lipolytic_enzyme"/>
</dbReference>
<keyword evidence="3" id="KW-1185">Reference proteome</keyword>
<evidence type="ECO:0008006" key="4">
    <source>
        <dbReference type="Google" id="ProtNLM"/>
    </source>
</evidence>
<reference evidence="2 3" key="1">
    <citation type="journal article" date="2013" name="BMC Genomics">
        <title>The miniature genome of a carnivorous plant Genlisea aurea contains a low number of genes and short non-coding sequences.</title>
        <authorList>
            <person name="Leushkin E.V."/>
            <person name="Sutormin R.A."/>
            <person name="Nabieva E.R."/>
            <person name="Penin A.A."/>
            <person name="Kondrashov A.S."/>
            <person name="Logacheva M.D."/>
        </authorList>
    </citation>
    <scope>NUCLEOTIDE SEQUENCE [LARGE SCALE GENOMIC DNA]</scope>
</reference>
<dbReference type="InterPro" id="IPR035669">
    <property type="entry name" value="SGNH_plant_lipase-like"/>
</dbReference>
<proteinExistence type="inferred from homology"/>
<dbReference type="GO" id="GO:0016788">
    <property type="term" value="F:hydrolase activity, acting on ester bonds"/>
    <property type="evidence" value="ECO:0007669"/>
    <property type="project" value="InterPro"/>
</dbReference>
<dbReference type="CDD" id="cd01837">
    <property type="entry name" value="SGNH_plant_lipase_like"/>
    <property type="match status" value="1"/>
</dbReference>
<feature type="non-terminal residue" evidence="2">
    <location>
        <position position="1"/>
    </location>
</feature>
<evidence type="ECO:0000313" key="2">
    <source>
        <dbReference type="EMBL" id="EPS71085.1"/>
    </source>
</evidence>
<sequence>LVPAIIIFGDSAVDTGNNDYIPTVFRADHPPYGRDFKNKLPTGRFSNGKLVTDLTADTLGFTSYPAAYLGPEASGKRLLVGANFASAGSGYDERTALLSSVIPLNQQLEYFKEYKGKLASVAGGEKAAGDIIKSALYIASFGSSDFVQNYYINPLLNKLVSSDDYSSYLITVFSGFIESLYSEGARRIGVNSLPPLGCLPIAKTLFGFGQPGCVSRFNSDAVSFNRKLNAAAEQLKKQLPGLKLAVFDIYKPLLDLITKPGDNGFTESSKGCCGTGTIETTSLLCNQVSIGTCSNATTYVFWDSVHPTEAAYSVLANDLIFQGIALI</sequence>
<dbReference type="InterPro" id="IPR001087">
    <property type="entry name" value="GDSL"/>
</dbReference>
<dbReference type="FunFam" id="3.40.50.1110:FF:000003">
    <property type="entry name" value="GDSL esterase/lipase APG"/>
    <property type="match status" value="1"/>
</dbReference>
<dbReference type="SUPFAM" id="SSF52266">
    <property type="entry name" value="SGNH hydrolase"/>
    <property type="match status" value="1"/>
</dbReference>
<evidence type="ECO:0000313" key="3">
    <source>
        <dbReference type="Proteomes" id="UP000015453"/>
    </source>
</evidence>
<dbReference type="Pfam" id="PF00657">
    <property type="entry name" value="Lipase_GDSL"/>
    <property type="match status" value="1"/>
</dbReference>
<accession>S8CW83</accession>
<dbReference type="OrthoDB" id="1600564at2759"/>
<comment type="caution">
    <text evidence="2">The sequence shown here is derived from an EMBL/GenBank/DDBJ whole genome shotgun (WGS) entry which is preliminary data.</text>
</comment>
<feature type="non-terminal residue" evidence="2">
    <location>
        <position position="327"/>
    </location>
</feature>